<keyword evidence="1" id="KW-1133">Transmembrane helix</keyword>
<dbReference type="OrthoDB" id="5492344at2"/>
<reference evidence="2 3" key="1">
    <citation type="submission" date="2018-06" db="EMBL/GenBank/DDBJ databases">
        <authorList>
            <consortium name="Pathogen Informatics"/>
            <person name="Doyle S."/>
        </authorList>
    </citation>
    <scope>NUCLEOTIDE SEQUENCE [LARGE SCALE GENOMIC DNA]</scope>
    <source>
        <strain evidence="2 3">NCTC13316</strain>
    </source>
</reference>
<feature type="transmembrane region" description="Helical" evidence="1">
    <location>
        <begin position="138"/>
        <end position="159"/>
    </location>
</feature>
<gene>
    <name evidence="2" type="ORF">NCTC13316_01254</name>
</gene>
<dbReference type="Proteomes" id="UP000254794">
    <property type="component" value="Unassembled WGS sequence"/>
</dbReference>
<dbReference type="RefSeq" id="WP_115330813.1">
    <property type="nucleotide sequence ID" value="NZ_CAAAHP010000001.1"/>
</dbReference>
<accession>A0A378JSL5</accession>
<feature type="transmembrane region" description="Helical" evidence="1">
    <location>
        <begin position="343"/>
        <end position="368"/>
    </location>
</feature>
<feature type="transmembrane region" description="Helical" evidence="1">
    <location>
        <begin position="171"/>
        <end position="199"/>
    </location>
</feature>
<keyword evidence="1" id="KW-0812">Transmembrane</keyword>
<dbReference type="EMBL" id="UGOD01000001">
    <property type="protein sequence ID" value="STX51162.1"/>
    <property type="molecule type" value="Genomic_DNA"/>
</dbReference>
<sequence length="503" mass="58003">MANKKWLLLFAIIIFIYLVILQIYAIWPFTIDDMYISLRYAKHLANGQGLLWNINEPPVEGYSNFSFVMLATLAIKLNLNPVIVLKFVGLIGLLLLTFSIYLLTRLWFTPLLSCLPCLGVLVYRGQIIWSVSGFETTVYQALICFSLFALLKALGYRLYPKQEAKRSQLAFIVSGILLGLASLTRPEGPFFVILFYSIAWFDKKNNLNFYRKDLLIGILAFSTLYIPYFAWRLYYFGQLFPNPIYCKGLVDSYFGQIDKNYLKLAWPFFLLALPAIWQAQDHRHYYFWLPSVLYLLLLISADPIVAFENRLFLPAFVLLLPLSLKGLGEIIAYCLQDKGQSSFYQFALIIISILVGFSFIPILSLANLKYFTLNPQKGELLRKQVATWLEKNIASNSHVVLADSGLIPYYSSLAFIDSFCLNNKDMTTLPRKLMSIQGCEKIIKQKPEVIILTSLIEKKITYPSVDACLYNYIKLSKFYRFRIAFQTSESNPKYRYDIYTALH</sequence>
<feature type="transmembrane region" description="Helical" evidence="1">
    <location>
        <begin position="311"/>
        <end position="331"/>
    </location>
</feature>
<organism evidence="2 3">
    <name type="scientific">Legionella busanensis</name>
    <dbReference type="NCBI Taxonomy" id="190655"/>
    <lineage>
        <taxon>Bacteria</taxon>
        <taxon>Pseudomonadati</taxon>
        <taxon>Pseudomonadota</taxon>
        <taxon>Gammaproteobacteria</taxon>
        <taxon>Legionellales</taxon>
        <taxon>Legionellaceae</taxon>
        <taxon>Legionella</taxon>
    </lineage>
</organism>
<evidence type="ECO:0000313" key="3">
    <source>
        <dbReference type="Proteomes" id="UP000254794"/>
    </source>
</evidence>
<feature type="transmembrane region" description="Helical" evidence="1">
    <location>
        <begin position="83"/>
        <end position="104"/>
    </location>
</feature>
<evidence type="ECO:0000313" key="2">
    <source>
        <dbReference type="EMBL" id="STX51162.1"/>
    </source>
</evidence>
<feature type="transmembrane region" description="Helical" evidence="1">
    <location>
        <begin position="7"/>
        <end position="27"/>
    </location>
</feature>
<keyword evidence="1" id="KW-0472">Membrane</keyword>
<protein>
    <submittedName>
        <fullName evidence="2">LphB</fullName>
    </submittedName>
</protein>
<proteinExistence type="predicted"/>
<evidence type="ECO:0000256" key="1">
    <source>
        <dbReference type="SAM" id="Phobius"/>
    </source>
</evidence>
<dbReference type="AlphaFoldDB" id="A0A378JSL5"/>
<feature type="transmembrane region" description="Helical" evidence="1">
    <location>
        <begin position="111"/>
        <end position="132"/>
    </location>
</feature>
<feature type="transmembrane region" description="Helical" evidence="1">
    <location>
        <begin position="214"/>
        <end position="231"/>
    </location>
</feature>
<keyword evidence="3" id="KW-1185">Reference proteome</keyword>
<feature type="transmembrane region" description="Helical" evidence="1">
    <location>
        <begin position="285"/>
        <end position="304"/>
    </location>
</feature>
<name>A0A378JSL5_9GAMM</name>